<name>A0A2N3V527_9NOCA</name>
<keyword evidence="3" id="KW-1185">Reference proteome</keyword>
<dbReference type="AlphaFoldDB" id="A0A2N3V527"/>
<reference evidence="2 3" key="1">
    <citation type="submission" date="2017-12" db="EMBL/GenBank/DDBJ databases">
        <title>Sequencing the genomes of 1000 Actinobacteria strains.</title>
        <authorList>
            <person name="Klenk H.-P."/>
        </authorList>
    </citation>
    <scope>NUCLEOTIDE SEQUENCE [LARGE SCALE GENOMIC DNA]</scope>
    <source>
        <strain evidence="2 3">DSM 44489</strain>
    </source>
</reference>
<evidence type="ECO:0000313" key="2">
    <source>
        <dbReference type="EMBL" id="PKV76737.1"/>
    </source>
</evidence>
<keyword evidence="1" id="KW-1133">Transmembrane helix</keyword>
<evidence type="ECO:0000256" key="1">
    <source>
        <dbReference type="SAM" id="Phobius"/>
    </source>
</evidence>
<sequence length="154" mass="16523">MKTPAAEKDFILASNRGFSGRLGPMRFCDNYIERTSSPMPNTPDVDVQLRCLKCGSPACLALVRAATPPVNVIDLLDRQFKLMSSGHWSWDHVGYFVVVAAVVAVVAISCVIASPGWTLAISGGLVTSAAGLGLLRRRRQVRQALAEPATAENI</sequence>
<proteinExistence type="predicted"/>
<protein>
    <submittedName>
        <fullName evidence="2">Uncharacterized protein</fullName>
    </submittedName>
</protein>
<comment type="caution">
    <text evidence="2">The sequence shown here is derived from an EMBL/GenBank/DDBJ whole genome shotgun (WGS) entry which is preliminary data.</text>
</comment>
<accession>A0A2N3V527</accession>
<keyword evidence="1" id="KW-0812">Transmembrane</keyword>
<evidence type="ECO:0000313" key="3">
    <source>
        <dbReference type="Proteomes" id="UP000233766"/>
    </source>
</evidence>
<organism evidence="2 3">
    <name type="scientific">Nocardia fluminea</name>
    <dbReference type="NCBI Taxonomy" id="134984"/>
    <lineage>
        <taxon>Bacteria</taxon>
        <taxon>Bacillati</taxon>
        <taxon>Actinomycetota</taxon>
        <taxon>Actinomycetes</taxon>
        <taxon>Mycobacteriales</taxon>
        <taxon>Nocardiaceae</taxon>
        <taxon>Nocardia</taxon>
    </lineage>
</organism>
<feature type="transmembrane region" description="Helical" evidence="1">
    <location>
        <begin position="119"/>
        <end position="135"/>
    </location>
</feature>
<gene>
    <name evidence="2" type="ORF">ATK86_7139</name>
</gene>
<keyword evidence="1" id="KW-0472">Membrane</keyword>
<dbReference type="EMBL" id="PJMW01000003">
    <property type="protein sequence ID" value="PKV76737.1"/>
    <property type="molecule type" value="Genomic_DNA"/>
</dbReference>
<dbReference type="Proteomes" id="UP000233766">
    <property type="component" value="Unassembled WGS sequence"/>
</dbReference>
<feature type="transmembrane region" description="Helical" evidence="1">
    <location>
        <begin position="93"/>
        <end position="113"/>
    </location>
</feature>